<feature type="transmembrane region" description="Helical" evidence="19">
    <location>
        <begin position="314"/>
        <end position="336"/>
    </location>
</feature>
<feature type="transmembrane region" description="Helical" evidence="19">
    <location>
        <begin position="425"/>
        <end position="447"/>
    </location>
</feature>
<sequence length="569" mass="65763">MWPEILRFTQQTLGIVAFFTNFLLIWLIVMKSPKALHTYKHIMVFTSVFEIFYAWIDMFVAPELITKRTYWIAETDTTKTWIPLSIVYPLLLAWGGSFGIALASFIVHFMFRYFTIIGNKFLVSEKNFMVYIWLGIPVVAGFFFALLTHIFLQQNEIMDTLICTDIENLQNIPKNEMVYYGFSLYSTLPNQEIQEINWKHINGISFIGTCITFSFFTMTIFAVKGYSAIRKFQETHTNSSSLSKSLQTQLFYSLLIQTAIPIILIHFPSTVILIRSFMGTTEKFYGHIFTISVSLFPVIDPLPSMIIIQPYRKAIRMFWGAAYGIAVACFGIHFIFRYFMVIGIRKWVSGYLMVSIWFSIPVISGSIYAFTIHLFLNFDENLERLVRSNINFLQPLPISEMQYYGFSLYKISENSEIPEINLRNLYAVLILAGVVSFSLFTMIYFAVKVHKAIRSLTQSAENLSSIAQTLQKQLFYSLVVQTIIPMILIHFPTTVIVLASFFGKGTQFFGDFITMSISLFPLIDPLPSMIIIKPYREAIKDFLFFWRPRRAVEPDTTKFSNVISRAVMN</sequence>
<feature type="transmembrane region" description="Helical" evidence="19">
    <location>
        <begin position="12"/>
        <end position="30"/>
    </location>
</feature>
<dbReference type="SUPFAM" id="SSF81321">
    <property type="entry name" value="Family A G protein-coupled receptor-like"/>
    <property type="match status" value="2"/>
</dbReference>
<organism evidence="20 21">
    <name type="scientific">Caenorhabditis nigoni</name>
    <dbReference type="NCBI Taxonomy" id="1611254"/>
    <lineage>
        <taxon>Eukaryota</taxon>
        <taxon>Metazoa</taxon>
        <taxon>Ecdysozoa</taxon>
        <taxon>Nematoda</taxon>
        <taxon>Chromadorea</taxon>
        <taxon>Rhabditida</taxon>
        <taxon>Rhabditina</taxon>
        <taxon>Rhabditomorpha</taxon>
        <taxon>Rhabditoidea</taxon>
        <taxon>Rhabditidae</taxon>
        <taxon>Peloderinae</taxon>
        <taxon>Caenorhabditis</taxon>
    </lineage>
</organism>
<comment type="similarity">
    <text evidence="14">Belongs to the nematode receptor-like protein str family.</text>
</comment>
<reference evidence="21" key="1">
    <citation type="submission" date="2017-10" db="EMBL/GenBank/DDBJ databases">
        <title>Rapid genome shrinkage in a self-fertile nematode reveals novel sperm competition proteins.</title>
        <authorList>
            <person name="Yin D."/>
            <person name="Schwarz E.M."/>
            <person name="Thomas C.G."/>
            <person name="Felde R.L."/>
            <person name="Korf I.F."/>
            <person name="Cutter A.D."/>
            <person name="Schartner C.M."/>
            <person name="Ralston E.J."/>
            <person name="Meyer B.J."/>
            <person name="Haag E.S."/>
        </authorList>
    </citation>
    <scope>NUCLEOTIDE SEQUENCE [LARGE SCALE GENOMIC DNA]</scope>
    <source>
        <strain evidence="21">JU1422</strain>
    </source>
</reference>
<evidence type="ECO:0000256" key="17">
    <source>
        <dbReference type="ARBA" id="ARBA00078653"/>
    </source>
</evidence>
<comment type="subunit">
    <text evidence="15">Interacts with odr-4.</text>
</comment>
<evidence type="ECO:0000256" key="15">
    <source>
        <dbReference type="ARBA" id="ARBA00064300"/>
    </source>
</evidence>
<evidence type="ECO:0000256" key="14">
    <source>
        <dbReference type="ARBA" id="ARBA00061678"/>
    </source>
</evidence>
<evidence type="ECO:0000256" key="8">
    <source>
        <dbReference type="ARBA" id="ARBA00023069"/>
    </source>
</evidence>
<evidence type="ECO:0000313" key="21">
    <source>
        <dbReference type="Proteomes" id="UP000230233"/>
    </source>
</evidence>
<feature type="transmembrane region" description="Helical" evidence="19">
    <location>
        <begin position="250"/>
        <end position="278"/>
    </location>
</feature>
<evidence type="ECO:0000256" key="7">
    <source>
        <dbReference type="ARBA" id="ARBA00022989"/>
    </source>
</evidence>
<evidence type="ECO:0000256" key="13">
    <source>
        <dbReference type="ARBA" id="ARBA00054965"/>
    </source>
</evidence>
<comment type="function">
    <text evidence="13">An odorant receptor which affects chemotaxis to the volatile odorant diacetyl. Specifies AWA neuronal cell fate via the odr-7 pathway.</text>
</comment>
<accession>A0A2G5TS83</accession>
<dbReference type="STRING" id="1611254.A0A2G5TS83"/>
<keyword evidence="8" id="KW-0969">Cilium</keyword>
<dbReference type="FunFam" id="1.20.1070.10:FF:000128">
    <property type="entry name" value="Seven TM Receptor"/>
    <property type="match status" value="2"/>
</dbReference>
<evidence type="ECO:0000256" key="6">
    <source>
        <dbReference type="ARBA" id="ARBA00022725"/>
    </source>
</evidence>
<feature type="transmembrane region" description="Helical" evidence="19">
    <location>
        <begin position="356"/>
        <end position="376"/>
    </location>
</feature>
<evidence type="ECO:0000256" key="16">
    <source>
        <dbReference type="ARBA" id="ARBA00067967"/>
    </source>
</evidence>
<evidence type="ECO:0000256" key="5">
    <source>
        <dbReference type="ARBA" id="ARBA00022692"/>
    </source>
</evidence>
<proteinExistence type="inferred from homology"/>
<comment type="caution">
    <text evidence="20">The sequence shown here is derived from an EMBL/GenBank/DDBJ whole genome shotgun (WGS) entry which is preliminary data.</text>
</comment>
<keyword evidence="5 19" id="KW-0812">Transmembrane</keyword>
<dbReference type="Pfam" id="PF10326">
    <property type="entry name" value="7TM_GPCR_Str"/>
    <property type="match status" value="2"/>
</dbReference>
<feature type="transmembrane region" description="Helical" evidence="19">
    <location>
        <begin position="42"/>
        <end position="61"/>
    </location>
</feature>
<evidence type="ECO:0000256" key="11">
    <source>
        <dbReference type="ARBA" id="ARBA00023180"/>
    </source>
</evidence>
<feature type="transmembrane region" description="Helical" evidence="19">
    <location>
        <begin position="474"/>
        <end position="502"/>
    </location>
</feature>
<keyword evidence="10" id="KW-0675">Receptor</keyword>
<keyword evidence="4" id="KW-0716">Sensory transduction</keyword>
<gene>
    <name evidence="20" type="primary">Cnig_chr_V.g21352</name>
    <name evidence="20" type="ORF">B9Z55_021352</name>
</gene>
<dbReference type="AlphaFoldDB" id="A0A2G5TS83"/>
<evidence type="ECO:0000256" key="4">
    <source>
        <dbReference type="ARBA" id="ARBA00022606"/>
    </source>
</evidence>
<feature type="transmembrane region" description="Helical" evidence="19">
    <location>
        <begin position="284"/>
        <end position="302"/>
    </location>
</feature>
<keyword evidence="21" id="KW-1185">Reference proteome</keyword>
<dbReference type="OrthoDB" id="5839205at2759"/>
<evidence type="ECO:0000256" key="12">
    <source>
        <dbReference type="ARBA" id="ARBA00023273"/>
    </source>
</evidence>
<evidence type="ECO:0000256" key="19">
    <source>
        <dbReference type="SAM" id="Phobius"/>
    </source>
</evidence>
<dbReference type="EMBL" id="PDUG01000005">
    <property type="protein sequence ID" value="PIC29941.1"/>
    <property type="molecule type" value="Genomic_DNA"/>
</dbReference>
<keyword evidence="7 19" id="KW-1133">Transmembrane helix</keyword>
<dbReference type="GO" id="GO:0042048">
    <property type="term" value="P:olfactory behavior"/>
    <property type="evidence" value="ECO:0007669"/>
    <property type="project" value="TreeGrafter"/>
</dbReference>
<keyword evidence="6" id="KW-0552">Olfaction</keyword>
<dbReference type="PANTHER" id="PTHR22943:SF35">
    <property type="entry name" value="SEVEN TM RECEPTOR"/>
    <property type="match status" value="1"/>
</dbReference>
<dbReference type="GO" id="GO:0038022">
    <property type="term" value="F:G protein-coupled olfactory receptor activity"/>
    <property type="evidence" value="ECO:0007669"/>
    <property type="project" value="TreeGrafter"/>
</dbReference>
<feature type="transmembrane region" description="Helical" evidence="19">
    <location>
        <begin position="204"/>
        <end position="229"/>
    </location>
</feature>
<evidence type="ECO:0000256" key="10">
    <source>
        <dbReference type="ARBA" id="ARBA00023170"/>
    </source>
</evidence>
<dbReference type="InterPro" id="IPR019428">
    <property type="entry name" value="7TM_GPCR_serpentine_rcpt_Str"/>
</dbReference>
<comment type="subcellular location">
    <subcellularLocation>
        <location evidence="1">Cell projection</location>
        <location evidence="1">Cilium membrane</location>
        <topology evidence="1">Multi-pass membrane protein</topology>
    </subcellularLocation>
</comment>
<feature type="transmembrane region" description="Helical" evidence="19">
    <location>
        <begin position="81"/>
        <end position="107"/>
    </location>
</feature>
<evidence type="ECO:0000256" key="18">
    <source>
        <dbReference type="ARBA" id="ARBA00082489"/>
    </source>
</evidence>
<evidence type="ECO:0000256" key="2">
    <source>
        <dbReference type="ARBA" id="ARBA00022475"/>
    </source>
</evidence>
<protein>
    <recommendedName>
        <fullName evidence="16">Serpentine receptor class r-10</fullName>
    </recommendedName>
    <alternativeName>
        <fullName evidence="17">Odorant response abnormal protein 10</fullName>
    </alternativeName>
    <alternativeName>
        <fullName evidence="18">Olfactory receptor 10</fullName>
    </alternativeName>
</protein>
<evidence type="ECO:0000256" key="9">
    <source>
        <dbReference type="ARBA" id="ARBA00023136"/>
    </source>
</evidence>
<evidence type="ECO:0000256" key="1">
    <source>
        <dbReference type="ARBA" id="ARBA00004272"/>
    </source>
</evidence>
<feature type="transmembrane region" description="Helical" evidence="19">
    <location>
        <begin position="128"/>
        <end position="152"/>
    </location>
</feature>
<keyword evidence="9 19" id="KW-0472">Membrane</keyword>
<dbReference type="GO" id="GO:0060170">
    <property type="term" value="C:ciliary membrane"/>
    <property type="evidence" value="ECO:0007669"/>
    <property type="project" value="UniProtKB-SubCell"/>
</dbReference>
<evidence type="ECO:0000256" key="3">
    <source>
        <dbReference type="ARBA" id="ARBA00022500"/>
    </source>
</evidence>
<evidence type="ECO:0000313" key="20">
    <source>
        <dbReference type="EMBL" id="PIC29941.1"/>
    </source>
</evidence>
<dbReference type="Proteomes" id="UP000230233">
    <property type="component" value="Chromosome V"/>
</dbReference>
<dbReference type="PANTHER" id="PTHR22943">
    <property type="entry name" value="7-TRANSMEMBRANE DOMAIN RECEPTOR C.ELEGANS"/>
    <property type="match status" value="1"/>
</dbReference>
<keyword evidence="11" id="KW-0325">Glycoprotein</keyword>
<feature type="transmembrane region" description="Helical" evidence="19">
    <location>
        <begin position="508"/>
        <end position="532"/>
    </location>
</feature>
<keyword evidence="12" id="KW-0966">Cell projection</keyword>
<keyword evidence="2" id="KW-1003">Cell membrane</keyword>
<dbReference type="GO" id="GO:0006935">
    <property type="term" value="P:chemotaxis"/>
    <property type="evidence" value="ECO:0007669"/>
    <property type="project" value="UniProtKB-KW"/>
</dbReference>
<name>A0A2G5TS83_9PELO</name>
<keyword evidence="3" id="KW-0145">Chemotaxis</keyword>